<feature type="transmembrane region" description="Helical" evidence="8">
    <location>
        <begin position="575"/>
        <end position="596"/>
    </location>
</feature>
<evidence type="ECO:0000259" key="9">
    <source>
        <dbReference type="PROSITE" id="PS50850"/>
    </source>
</evidence>
<feature type="transmembrane region" description="Helical" evidence="8">
    <location>
        <begin position="136"/>
        <end position="158"/>
    </location>
</feature>
<feature type="transmembrane region" description="Helical" evidence="8">
    <location>
        <begin position="439"/>
        <end position="457"/>
    </location>
</feature>
<feature type="transmembrane region" description="Helical" evidence="8">
    <location>
        <begin position="395"/>
        <end position="418"/>
    </location>
</feature>
<feature type="transmembrane region" description="Helical" evidence="8">
    <location>
        <begin position="234"/>
        <end position="253"/>
    </location>
</feature>
<evidence type="ECO:0000256" key="4">
    <source>
        <dbReference type="ARBA" id="ARBA00022692"/>
    </source>
</evidence>
<keyword evidence="11" id="KW-1185">Reference proteome</keyword>
<evidence type="ECO:0000256" key="1">
    <source>
        <dbReference type="ARBA" id="ARBA00004651"/>
    </source>
</evidence>
<feature type="region of interest" description="Disordered" evidence="7">
    <location>
        <begin position="1"/>
        <end position="38"/>
    </location>
</feature>
<keyword evidence="3" id="KW-1003">Cell membrane</keyword>
<evidence type="ECO:0000313" key="10">
    <source>
        <dbReference type="EMBL" id="UOE17880.1"/>
    </source>
</evidence>
<evidence type="ECO:0000256" key="7">
    <source>
        <dbReference type="SAM" id="MobiDB-lite"/>
    </source>
</evidence>
<feature type="transmembrane region" description="Helical" evidence="8">
    <location>
        <begin position="111"/>
        <end position="130"/>
    </location>
</feature>
<dbReference type="Gene3D" id="1.20.1250.20">
    <property type="entry name" value="MFS general substrate transporter like domains"/>
    <property type="match status" value="1"/>
</dbReference>
<dbReference type="InterPro" id="IPR011701">
    <property type="entry name" value="MFS"/>
</dbReference>
<organism evidence="10 11">
    <name type="scientific">Thermobifida halotolerans</name>
    <dbReference type="NCBI Taxonomy" id="483545"/>
    <lineage>
        <taxon>Bacteria</taxon>
        <taxon>Bacillati</taxon>
        <taxon>Actinomycetota</taxon>
        <taxon>Actinomycetes</taxon>
        <taxon>Streptosporangiales</taxon>
        <taxon>Nocardiopsidaceae</taxon>
        <taxon>Thermobifida</taxon>
    </lineage>
</organism>
<sequence>MSQEGRGTVGHPRSATSRRSAKVGGQAAPGRSEPTAVTGSRPGLALIAVSVVQFMVSLDLSVVNVGLPEIAAGLGFTGAEVTWVVHAYALTFGGLLLLGGKAADRYGRKQVLLSGLALFAVASLAGGFAQDAGQLVAARAAQGVGAAALAPAALALLTETFPSGPARLRAFGVWSAMNAAGGALGILIGGALTEYAGWRWVMFVNVPMALGALAMARWGVAAGGPVHRDTRPDVLGAVLATAGMTLLVFGIVNTEHASWTAPVTVTTLALAVVLLIAFVAVERTTSRDPLVRLGLFANRSVAGANAYNLLLGAAMASAFYFVSLHLQQVLGHGPALTGVMFLPFALGVIAGSVAAVRLGAHLAPRTLMITGGLATAAGFAWFGRISPDGSFLTDVLGPSVIVGLGFGLCLGPVVSTATAGVDPQESGVASGLLNSSRQIGAALGLAVLGTAASARTGSTVTPETLADGYALGLSLCAALFAAAVLIALFLLPPVRTAAPEPVISADQSERNHTPVTQTRYPRQALAAMYLGLTLTVAAVAALYIDQATANILAAHIRSGYPSYSQAAIDTAATTYIVYLTVLGVLGVLGWLVTIWAAGTGKRWVRWAASALFVTATSIALFNLLVRDTSGDTGLPPLLGWAGVLPCLAGLAAVLLLWRKPKQRVTV</sequence>
<feature type="transmembrane region" description="Helical" evidence="8">
    <location>
        <begin position="44"/>
        <end position="63"/>
    </location>
</feature>
<dbReference type="PANTHER" id="PTHR42718">
    <property type="entry name" value="MAJOR FACILITATOR SUPERFAMILY MULTIDRUG TRANSPORTER MFSC"/>
    <property type="match status" value="1"/>
</dbReference>
<dbReference type="CDD" id="cd17321">
    <property type="entry name" value="MFS_MMR_MDR_like"/>
    <property type="match status" value="1"/>
</dbReference>
<evidence type="ECO:0000313" key="11">
    <source>
        <dbReference type="Proteomes" id="UP000265719"/>
    </source>
</evidence>
<dbReference type="InterPro" id="IPR005829">
    <property type="entry name" value="Sugar_transporter_CS"/>
</dbReference>
<dbReference type="GO" id="GO:0005886">
    <property type="term" value="C:plasma membrane"/>
    <property type="evidence" value="ECO:0007669"/>
    <property type="project" value="UniProtKB-SubCell"/>
</dbReference>
<feature type="transmembrane region" description="Helical" evidence="8">
    <location>
        <begin position="335"/>
        <end position="354"/>
    </location>
</feature>
<dbReference type="PRINTS" id="PR01036">
    <property type="entry name" value="TCRTETB"/>
</dbReference>
<dbReference type="KEGG" id="thao:NI17_013435"/>
<gene>
    <name evidence="10" type="ORF">NI17_013435</name>
</gene>
<dbReference type="Pfam" id="PF07690">
    <property type="entry name" value="MFS_1"/>
    <property type="match status" value="1"/>
</dbReference>
<keyword evidence="2" id="KW-0813">Transport</keyword>
<dbReference type="Gene3D" id="1.20.1720.10">
    <property type="entry name" value="Multidrug resistance protein D"/>
    <property type="match status" value="1"/>
</dbReference>
<feature type="transmembrane region" description="Helical" evidence="8">
    <location>
        <begin position="524"/>
        <end position="544"/>
    </location>
</feature>
<feature type="transmembrane region" description="Helical" evidence="8">
    <location>
        <begin position="469"/>
        <end position="491"/>
    </location>
</feature>
<feature type="transmembrane region" description="Helical" evidence="8">
    <location>
        <begin position="603"/>
        <end position="625"/>
    </location>
</feature>
<feature type="transmembrane region" description="Helical" evidence="8">
    <location>
        <begin position="302"/>
        <end position="323"/>
    </location>
</feature>
<feature type="transmembrane region" description="Helical" evidence="8">
    <location>
        <begin position="637"/>
        <end position="657"/>
    </location>
</feature>
<dbReference type="InterPro" id="IPR020846">
    <property type="entry name" value="MFS_dom"/>
</dbReference>
<feature type="transmembrane region" description="Helical" evidence="8">
    <location>
        <begin position="366"/>
        <end position="383"/>
    </location>
</feature>
<keyword evidence="5 8" id="KW-1133">Transmembrane helix</keyword>
<feature type="transmembrane region" description="Helical" evidence="8">
    <location>
        <begin position="198"/>
        <end position="222"/>
    </location>
</feature>
<evidence type="ECO:0000256" key="5">
    <source>
        <dbReference type="ARBA" id="ARBA00022989"/>
    </source>
</evidence>
<feature type="transmembrane region" description="Helical" evidence="8">
    <location>
        <begin position="170"/>
        <end position="192"/>
    </location>
</feature>
<dbReference type="SUPFAM" id="SSF103473">
    <property type="entry name" value="MFS general substrate transporter"/>
    <property type="match status" value="1"/>
</dbReference>
<dbReference type="PANTHER" id="PTHR42718:SF46">
    <property type="entry name" value="BLR6921 PROTEIN"/>
    <property type="match status" value="1"/>
</dbReference>
<accession>A0AA97LTQ1</accession>
<feature type="domain" description="Major facilitator superfamily (MFS) profile" evidence="9">
    <location>
        <begin position="45"/>
        <end position="495"/>
    </location>
</feature>
<dbReference type="EMBL" id="CP063196">
    <property type="protein sequence ID" value="UOE17880.1"/>
    <property type="molecule type" value="Genomic_DNA"/>
</dbReference>
<evidence type="ECO:0000256" key="2">
    <source>
        <dbReference type="ARBA" id="ARBA00022448"/>
    </source>
</evidence>
<dbReference type="AlphaFoldDB" id="A0AA97LTQ1"/>
<keyword evidence="6 8" id="KW-0472">Membrane</keyword>
<keyword evidence="4 8" id="KW-0812">Transmembrane</keyword>
<evidence type="ECO:0000256" key="3">
    <source>
        <dbReference type="ARBA" id="ARBA00022475"/>
    </source>
</evidence>
<dbReference type="PROSITE" id="PS00216">
    <property type="entry name" value="SUGAR_TRANSPORT_1"/>
    <property type="match status" value="1"/>
</dbReference>
<reference evidence="10" key="1">
    <citation type="submission" date="2020-10" db="EMBL/GenBank/DDBJ databases">
        <title>De novo genome project of the cellulose decomposer Thermobifida halotolerans type strain.</title>
        <authorList>
            <person name="Nagy I."/>
            <person name="Horvath B."/>
            <person name="Kukolya J."/>
            <person name="Nagy I."/>
            <person name="Orsini M."/>
        </authorList>
    </citation>
    <scope>NUCLEOTIDE SEQUENCE</scope>
    <source>
        <strain evidence="10">DSM 44931</strain>
    </source>
</reference>
<dbReference type="InterPro" id="IPR036259">
    <property type="entry name" value="MFS_trans_sf"/>
</dbReference>
<feature type="transmembrane region" description="Helical" evidence="8">
    <location>
        <begin position="83"/>
        <end position="99"/>
    </location>
</feature>
<name>A0AA97LTQ1_9ACTN</name>
<dbReference type="PROSITE" id="PS50850">
    <property type="entry name" value="MFS"/>
    <property type="match status" value="1"/>
</dbReference>
<dbReference type="GO" id="GO:0022857">
    <property type="term" value="F:transmembrane transporter activity"/>
    <property type="evidence" value="ECO:0007669"/>
    <property type="project" value="InterPro"/>
</dbReference>
<proteinExistence type="predicted"/>
<protein>
    <submittedName>
        <fullName evidence="10">MFS transporter</fullName>
    </submittedName>
</protein>
<dbReference type="Proteomes" id="UP000265719">
    <property type="component" value="Chromosome"/>
</dbReference>
<feature type="transmembrane region" description="Helical" evidence="8">
    <location>
        <begin position="259"/>
        <end position="281"/>
    </location>
</feature>
<comment type="subcellular location">
    <subcellularLocation>
        <location evidence="1">Cell membrane</location>
        <topology evidence="1">Multi-pass membrane protein</topology>
    </subcellularLocation>
</comment>
<evidence type="ECO:0000256" key="6">
    <source>
        <dbReference type="ARBA" id="ARBA00023136"/>
    </source>
</evidence>
<evidence type="ECO:0000256" key="8">
    <source>
        <dbReference type="SAM" id="Phobius"/>
    </source>
</evidence>